<evidence type="ECO:0000256" key="2">
    <source>
        <dbReference type="ARBA" id="ARBA00022643"/>
    </source>
</evidence>
<evidence type="ECO:0000256" key="1">
    <source>
        <dbReference type="ARBA" id="ARBA00022630"/>
    </source>
</evidence>
<comment type="caution">
    <text evidence="4">The sequence shown here is derived from an EMBL/GenBank/DDBJ whole genome shotgun (WGS) entry which is preliminary data.</text>
</comment>
<gene>
    <name evidence="4" type="ORF">EJ08DRAFT_641960</name>
</gene>
<dbReference type="PANTHER" id="PTHR32332">
    <property type="entry name" value="2-NITROPROPANE DIOXYGENASE"/>
    <property type="match status" value="1"/>
</dbReference>
<dbReference type="InterPro" id="IPR013785">
    <property type="entry name" value="Aldolase_TIM"/>
</dbReference>
<keyword evidence="1" id="KW-0285">Flavoprotein</keyword>
<dbReference type="SUPFAM" id="SSF51412">
    <property type="entry name" value="Inosine monophosphate dehydrogenase (IMPDH)"/>
    <property type="match status" value="1"/>
</dbReference>
<protein>
    <submittedName>
        <fullName evidence="4">Oxidoreductase</fullName>
    </submittedName>
</protein>
<reference evidence="4" key="1">
    <citation type="journal article" date="2020" name="Stud. Mycol.">
        <title>101 Dothideomycetes genomes: a test case for predicting lifestyles and emergence of pathogens.</title>
        <authorList>
            <person name="Haridas S."/>
            <person name="Albert R."/>
            <person name="Binder M."/>
            <person name="Bloem J."/>
            <person name="Labutti K."/>
            <person name="Salamov A."/>
            <person name="Andreopoulos B."/>
            <person name="Baker S."/>
            <person name="Barry K."/>
            <person name="Bills G."/>
            <person name="Bluhm B."/>
            <person name="Cannon C."/>
            <person name="Castanera R."/>
            <person name="Culley D."/>
            <person name="Daum C."/>
            <person name="Ezra D."/>
            <person name="Gonzalez J."/>
            <person name="Henrissat B."/>
            <person name="Kuo A."/>
            <person name="Liang C."/>
            <person name="Lipzen A."/>
            <person name="Lutzoni F."/>
            <person name="Magnuson J."/>
            <person name="Mondo S."/>
            <person name="Nolan M."/>
            <person name="Ohm R."/>
            <person name="Pangilinan J."/>
            <person name="Park H.-J."/>
            <person name="Ramirez L."/>
            <person name="Alfaro M."/>
            <person name="Sun H."/>
            <person name="Tritt A."/>
            <person name="Yoshinaga Y."/>
            <person name="Zwiers L.-H."/>
            <person name="Turgeon B."/>
            <person name="Goodwin S."/>
            <person name="Spatafora J."/>
            <person name="Crous P."/>
            <person name="Grigoriev I."/>
        </authorList>
    </citation>
    <scope>NUCLEOTIDE SEQUENCE</scope>
    <source>
        <strain evidence="4">CBS 130266</strain>
    </source>
</reference>
<dbReference type="AlphaFoldDB" id="A0A9P4TTV8"/>
<dbReference type="Gene3D" id="3.20.20.70">
    <property type="entry name" value="Aldolase class I"/>
    <property type="match status" value="1"/>
</dbReference>
<evidence type="ECO:0000313" key="5">
    <source>
        <dbReference type="Proteomes" id="UP000800235"/>
    </source>
</evidence>
<keyword evidence="2" id="KW-0288">FMN</keyword>
<dbReference type="InterPro" id="IPR004136">
    <property type="entry name" value="NMO"/>
</dbReference>
<sequence>MSSPQQIKTTATQLFNIKHPILLAGMGSTSGGRLAAAITNAGGMGIIGGNGYTPEMLREEIVELKSHLHDKNAPFGVDLLIPQIGGNARKTNYDYNKGKFLELIDVMVETGCKLFVCAIGIPPQDAVDKLHKNGILYMNMVGHPKHVNKALDRGADLICAQGGEGGGHTGDVPLSVLIPEVVRLCDQKISSFTGKPVQVIAAGGISNGQTLAASLMLGASAVWIGTRFILAEESNASQAHRDAVQSAGFDDNIRTIIFSGRPLRVRNSPYINDWETNRQAEIKDLTSKGILPVEHDFETKNLPDDVVDQAHPFLMGKVSAVVDELKPAKAIVDEIIQGAVERLNAGNGLFVAKSKM</sequence>
<evidence type="ECO:0000313" key="4">
    <source>
        <dbReference type="EMBL" id="KAF2420703.1"/>
    </source>
</evidence>
<dbReference type="Proteomes" id="UP000800235">
    <property type="component" value="Unassembled WGS sequence"/>
</dbReference>
<dbReference type="PANTHER" id="PTHR32332:SF31">
    <property type="entry name" value="2-NITROPROPANE DIOXYGENASE FAMILY, PUTATIVE (AFU_ORTHOLOGUE AFUA_2G09850)-RELATED"/>
    <property type="match status" value="1"/>
</dbReference>
<accession>A0A9P4TTV8</accession>
<dbReference type="CDD" id="cd04730">
    <property type="entry name" value="NPD_like"/>
    <property type="match status" value="1"/>
</dbReference>
<dbReference type="GO" id="GO:0018580">
    <property type="term" value="F:nitronate monooxygenase activity"/>
    <property type="evidence" value="ECO:0007669"/>
    <property type="project" value="InterPro"/>
</dbReference>
<keyword evidence="3" id="KW-0560">Oxidoreductase</keyword>
<name>A0A9P4TTV8_9PEZI</name>
<dbReference type="EMBL" id="MU007107">
    <property type="protein sequence ID" value="KAF2420703.1"/>
    <property type="molecule type" value="Genomic_DNA"/>
</dbReference>
<dbReference type="OrthoDB" id="10265891at2759"/>
<proteinExistence type="predicted"/>
<keyword evidence="5" id="KW-1185">Reference proteome</keyword>
<dbReference type="Pfam" id="PF03060">
    <property type="entry name" value="NMO"/>
    <property type="match status" value="1"/>
</dbReference>
<evidence type="ECO:0000256" key="3">
    <source>
        <dbReference type="ARBA" id="ARBA00023002"/>
    </source>
</evidence>
<organism evidence="4 5">
    <name type="scientific">Tothia fuscella</name>
    <dbReference type="NCBI Taxonomy" id="1048955"/>
    <lineage>
        <taxon>Eukaryota</taxon>
        <taxon>Fungi</taxon>
        <taxon>Dikarya</taxon>
        <taxon>Ascomycota</taxon>
        <taxon>Pezizomycotina</taxon>
        <taxon>Dothideomycetes</taxon>
        <taxon>Pleosporomycetidae</taxon>
        <taxon>Venturiales</taxon>
        <taxon>Cylindrosympodiaceae</taxon>
        <taxon>Tothia</taxon>
    </lineage>
</organism>